<dbReference type="EMBL" id="BAABBW010000001">
    <property type="protein sequence ID" value="GAA4170754.1"/>
    <property type="molecule type" value="Genomic_DNA"/>
</dbReference>
<comment type="caution">
    <text evidence="1">The sequence shown here is derived from an EMBL/GenBank/DDBJ whole genome shotgun (WGS) entry which is preliminary data.</text>
</comment>
<organism evidence="1 2">
    <name type="scientific">Gryllotalpicola koreensis</name>
    <dbReference type="NCBI Taxonomy" id="993086"/>
    <lineage>
        <taxon>Bacteria</taxon>
        <taxon>Bacillati</taxon>
        <taxon>Actinomycetota</taxon>
        <taxon>Actinomycetes</taxon>
        <taxon>Micrococcales</taxon>
        <taxon>Microbacteriaceae</taxon>
        <taxon>Gryllotalpicola</taxon>
    </lineage>
</organism>
<proteinExistence type="predicted"/>
<keyword evidence="2" id="KW-1185">Reference proteome</keyword>
<gene>
    <name evidence="1" type="ORF">GCM10022287_09140</name>
</gene>
<dbReference type="Proteomes" id="UP001501079">
    <property type="component" value="Unassembled WGS sequence"/>
</dbReference>
<name>A0ABP7ZUJ6_9MICO</name>
<sequence>MPASALRALFGRESGALARLPLACETATMLVLRLARFVWLGHVSKIESPAIDTRTF</sequence>
<accession>A0ABP7ZUJ6</accession>
<evidence type="ECO:0000313" key="2">
    <source>
        <dbReference type="Proteomes" id="UP001501079"/>
    </source>
</evidence>
<reference evidence="2" key="1">
    <citation type="journal article" date="2019" name="Int. J. Syst. Evol. Microbiol.">
        <title>The Global Catalogue of Microorganisms (GCM) 10K type strain sequencing project: providing services to taxonomists for standard genome sequencing and annotation.</title>
        <authorList>
            <consortium name="The Broad Institute Genomics Platform"/>
            <consortium name="The Broad Institute Genome Sequencing Center for Infectious Disease"/>
            <person name="Wu L."/>
            <person name="Ma J."/>
        </authorList>
    </citation>
    <scope>NUCLEOTIDE SEQUENCE [LARGE SCALE GENOMIC DNA]</scope>
    <source>
        <strain evidence="2">JCM 17591</strain>
    </source>
</reference>
<evidence type="ECO:0000313" key="1">
    <source>
        <dbReference type="EMBL" id="GAA4170754.1"/>
    </source>
</evidence>
<protein>
    <submittedName>
        <fullName evidence="1">Uncharacterized protein</fullName>
    </submittedName>
</protein>